<evidence type="ECO:0000313" key="1">
    <source>
        <dbReference type="EMBL" id="KNF08392.1"/>
    </source>
</evidence>
<dbReference type="EMBL" id="LGSS01000007">
    <property type="protein sequence ID" value="KNF08392.1"/>
    <property type="molecule type" value="Genomic_DNA"/>
</dbReference>
<keyword evidence="2" id="KW-1185">Reference proteome</keyword>
<dbReference type="OrthoDB" id="9793300at2"/>
<dbReference type="AlphaFoldDB" id="A0A0L0WAB3"/>
<sequence>MKVAYVLNTDNSRTILRDMIIPQLEQGIHGAEVVGMFFLMDNTYMLLEDCEIGEKLQNLHEKLGIVLLACDKCALEREVADKMIAGASIGCFPTLYPTLNSAGVEHIITL</sequence>
<dbReference type="NCBIfam" id="NF040732">
    <property type="entry name" value="DsrE_rel_SaoD"/>
    <property type="match status" value="1"/>
</dbReference>
<dbReference type="RefSeq" id="WP_050355231.1">
    <property type="nucleotide sequence ID" value="NZ_LGSS01000007.1"/>
</dbReference>
<dbReference type="Proteomes" id="UP000037267">
    <property type="component" value="Unassembled WGS sequence"/>
</dbReference>
<reference evidence="2" key="1">
    <citation type="submission" date="2015-07" db="EMBL/GenBank/DDBJ databases">
        <title>Draft genome sequence of the purine-degrading Gottschalkia purinilyticum DSM 1384 (formerly Clostridium purinilyticum).</title>
        <authorList>
            <person name="Poehlein A."/>
            <person name="Schiel-Bengelsdorf B."/>
            <person name="Bengelsdorf F.R."/>
            <person name="Daniel R."/>
            <person name="Duerre P."/>
        </authorList>
    </citation>
    <scope>NUCLEOTIDE SEQUENCE [LARGE SCALE GENOMIC DNA]</scope>
    <source>
        <strain evidence="2">DSM 1384</strain>
    </source>
</reference>
<dbReference type="InterPro" id="IPR027396">
    <property type="entry name" value="DsrEFH-like"/>
</dbReference>
<gene>
    <name evidence="1" type="ORF">CLPU_7c00200</name>
</gene>
<organism evidence="1 2">
    <name type="scientific">Gottschalkia purinilytica</name>
    <name type="common">Clostridium purinilyticum</name>
    <dbReference type="NCBI Taxonomy" id="1503"/>
    <lineage>
        <taxon>Bacteria</taxon>
        <taxon>Bacillati</taxon>
        <taxon>Bacillota</taxon>
        <taxon>Tissierellia</taxon>
        <taxon>Tissierellales</taxon>
        <taxon>Gottschalkiaceae</taxon>
        <taxon>Gottschalkia</taxon>
    </lineage>
</organism>
<proteinExistence type="predicted"/>
<dbReference type="STRING" id="1503.CLPU_7c00200"/>
<dbReference type="PATRIC" id="fig|1503.3.peg.3007"/>
<dbReference type="SUPFAM" id="SSF75169">
    <property type="entry name" value="DsrEFH-like"/>
    <property type="match status" value="1"/>
</dbReference>
<accession>A0A0L0WAB3</accession>
<evidence type="ECO:0000313" key="2">
    <source>
        <dbReference type="Proteomes" id="UP000037267"/>
    </source>
</evidence>
<protein>
    <submittedName>
        <fullName evidence="1">DsrE/DsrF-like family</fullName>
    </submittedName>
</protein>
<name>A0A0L0WAB3_GOTPU</name>
<comment type="caution">
    <text evidence="1">The sequence shown here is derived from an EMBL/GenBank/DDBJ whole genome shotgun (WGS) entry which is preliminary data.</text>
</comment>